<evidence type="ECO:0000313" key="3">
    <source>
        <dbReference type="Proteomes" id="UP000651085"/>
    </source>
</evidence>
<gene>
    <name evidence="2" type="ORF">H8744_16910</name>
</gene>
<keyword evidence="1" id="KW-0812">Transmembrane</keyword>
<keyword evidence="1" id="KW-0472">Membrane</keyword>
<evidence type="ECO:0000313" key="2">
    <source>
        <dbReference type="EMBL" id="MBC8594893.1"/>
    </source>
</evidence>
<evidence type="ECO:0008006" key="4">
    <source>
        <dbReference type="Google" id="ProtNLM"/>
    </source>
</evidence>
<sequence>MIGDILYITDDILFFCMALCGIYLFIFALSALFRRSDKYQKAEEDHRFVIFTPPGAVIDNQEYPENLYTIIIYEDLFQTLKQLQEAHFDIAVILGETTHISTHLLQNLNNAYDSGVMAMQLHHIIAPRPTGKLHRAAIYEEIRNSLFRLGPAQAGLPSMFDKYDIAVDFQWLKRNMKRAESNLESMLLRQYIYIEYLNDSIVYSKAPRQQPRRMALGKVFSKFPSTLLAGNWGYGAKLFRQILPSWQTLLVIITVWCLFITCYEWRFCLKWWILLFWLIITICMAIPDYLVEKNTRKSKLSKYL</sequence>
<name>A0A926F629_9BACT</name>
<organism evidence="2 3">
    <name type="scientific">Jilunia laotingensis</name>
    <dbReference type="NCBI Taxonomy" id="2763675"/>
    <lineage>
        <taxon>Bacteria</taxon>
        <taxon>Pseudomonadati</taxon>
        <taxon>Bacteroidota</taxon>
        <taxon>Bacteroidia</taxon>
        <taxon>Bacteroidales</taxon>
        <taxon>Bacteroidaceae</taxon>
        <taxon>Jilunia</taxon>
    </lineage>
</organism>
<proteinExistence type="predicted"/>
<dbReference type="EMBL" id="JACRTF010000001">
    <property type="protein sequence ID" value="MBC8594893.1"/>
    <property type="molecule type" value="Genomic_DNA"/>
</dbReference>
<protein>
    <recommendedName>
        <fullName evidence="4">Glycosyltransferase 2-like domain-containing protein</fullName>
    </recommendedName>
</protein>
<keyword evidence="3" id="KW-1185">Reference proteome</keyword>
<reference evidence="2" key="1">
    <citation type="submission" date="2020-08" db="EMBL/GenBank/DDBJ databases">
        <title>Genome public.</title>
        <authorList>
            <person name="Liu C."/>
            <person name="Sun Q."/>
        </authorList>
    </citation>
    <scope>NUCLEOTIDE SEQUENCE</scope>
    <source>
        <strain evidence="2">N12</strain>
    </source>
</reference>
<evidence type="ECO:0000256" key="1">
    <source>
        <dbReference type="SAM" id="Phobius"/>
    </source>
</evidence>
<feature type="transmembrane region" description="Helical" evidence="1">
    <location>
        <begin position="12"/>
        <end position="33"/>
    </location>
</feature>
<accession>A0A926F629</accession>
<keyword evidence="1" id="KW-1133">Transmembrane helix</keyword>
<dbReference type="AlphaFoldDB" id="A0A926F629"/>
<feature type="transmembrane region" description="Helical" evidence="1">
    <location>
        <begin position="246"/>
        <end position="266"/>
    </location>
</feature>
<dbReference type="Proteomes" id="UP000651085">
    <property type="component" value="Unassembled WGS sequence"/>
</dbReference>
<comment type="caution">
    <text evidence="2">The sequence shown here is derived from an EMBL/GenBank/DDBJ whole genome shotgun (WGS) entry which is preliminary data.</text>
</comment>
<feature type="transmembrane region" description="Helical" evidence="1">
    <location>
        <begin position="272"/>
        <end position="291"/>
    </location>
</feature>